<dbReference type="InterPro" id="IPR002563">
    <property type="entry name" value="Flavin_Rdtase-like_dom"/>
</dbReference>
<dbReference type="Proteomes" id="UP000254937">
    <property type="component" value="Unassembled WGS sequence"/>
</dbReference>
<dbReference type="EMBL" id="KZ851851">
    <property type="protein sequence ID" value="RDK43539.1"/>
    <property type="molecule type" value="Genomic_DNA"/>
</dbReference>
<accession>A0A370PMY6</accession>
<dbReference type="Pfam" id="PF01613">
    <property type="entry name" value="Flavin_Reduct"/>
    <property type="match status" value="1"/>
</dbReference>
<dbReference type="InterPro" id="IPR052174">
    <property type="entry name" value="Flavoredoxin"/>
</dbReference>
<dbReference type="PANTHER" id="PTHR43567:SF1">
    <property type="entry name" value="FLAVOREDOXIN"/>
    <property type="match status" value="1"/>
</dbReference>
<protein>
    <recommendedName>
        <fullName evidence="5">Flavin reductase like domain-containing protein</fullName>
    </recommendedName>
</protein>
<gene>
    <name evidence="6" type="ORF">M752DRAFT_265417</name>
</gene>
<evidence type="ECO:0000313" key="7">
    <source>
        <dbReference type="Proteomes" id="UP000254937"/>
    </source>
</evidence>
<feature type="compositionally biased region" description="Basic and acidic residues" evidence="4">
    <location>
        <begin position="123"/>
        <end position="133"/>
    </location>
</feature>
<dbReference type="PANTHER" id="PTHR43567">
    <property type="entry name" value="FLAVOREDOXIN-RELATED-RELATED"/>
    <property type="match status" value="1"/>
</dbReference>
<dbReference type="InterPro" id="IPR012349">
    <property type="entry name" value="Split_barrel_FMN-bd"/>
</dbReference>
<feature type="region of interest" description="Disordered" evidence="4">
    <location>
        <begin position="324"/>
        <end position="350"/>
    </location>
</feature>
<comment type="similarity">
    <text evidence="3">Belongs to the flavoredoxin family.</text>
</comment>
<feature type="compositionally biased region" description="Basic and acidic residues" evidence="4">
    <location>
        <begin position="97"/>
        <end position="109"/>
    </location>
</feature>
<evidence type="ECO:0000256" key="3">
    <source>
        <dbReference type="ARBA" id="ARBA00038054"/>
    </source>
</evidence>
<dbReference type="GO" id="GO:0010181">
    <property type="term" value="F:FMN binding"/>
    <property type="evidence" value="ECO:0007669"/>
    <property type="project" value="InterPro"/>
</dbReference>
<sequence>MYDELRGNKEPTNRNARSRVLGMRREAVSSATKFGSISLSVCSWTQQLLLHCNLPRRPAHGLLTSDTARGVCIFFVSILSSAHTYIERRRVRSTADMSRRKDLNTKGDVDVALQQPLNESESEPDRAPKKSRLDFSSNDGGDKRNGLDQFMAYPIHKVNRLLEPGPILLVATGSLANKTHNIMTMGFHMMIQHEGPTLVGACIGPWDKSYDNLKKTGECVLAIPAVEMLEQTVDIGNCSGEDVNKWVSFGINPVPAPDPASADESWGRKGGEKARARAPLVGGKDVIANIQCMVEDRALVAKYNLWVLKVTGAWINKDMDLEYGQESRDPADDDDRVGGGKRRKREMKMAHHRGDGRFVVDGKEVDMRVRMVKWKEFQD</sequence>
<evidence type="ECO:0000256" key="4">
    <source>
        <dbReference type="SAM" id="MobiDB-lite"/>
    </source>
</evidence>
<evidence type="ECO:0000256" key="2">
    <source>
        <dbReference type="ARBA" id="ARBA00022630"/>
    </source>
</evidence>
<proteinExistence type="inferred from homology"/>
<evidence type="ECO:0000256" key="1">
    <source>
        <dbReference type="ARBA" id="ARBA00001917"/>
    </source>
</evidence>
<organism evidence="6 7">
    <name type="scientific">Aspergillus phoenicis ATCC 13157</name>
    <dbReference type="NCBI Taxonomy" id="1353007"/>
    <lineage>
        <taxon>Eukaryota</taxon>
        <taxon>Fungi</taxon>
        <taxon>Dikarya</taxon>
        <taxon>Ascomycota</taxon>
        <taxon>Pezizomycotina</taxon>
        <taxon>Eurotiomycetes</taxon>
        <taxon>Eurotiomycetidae</taxon>
        <taxon>Eurotiales</taxon>
        <taxon>Aspergillaceae</taxon>
        <taxon>Aspergillus</taxon>
    </lineage>
</organism>
<evidence type="ECO:0000259" key="5">
    <source>
        <dbReference type="Pfam" id="PF01613"/>
    </source>
</evidence>
<comment type="cofactor">
    <cofactor evidence="1">
        <name>FMN</name>
        <dbReference type="ChEBI" id="CHEBI:58210"/>
    </cofactor>
</comment>
<reference evidence="6 7" key="1">
    <citation type="submission" date="2018-07" db="EMBL/GenBank/DDBJ databases">
        <title>Section-level genome sequencing of Aspergillus section Nigri to investigate inter- and intra-species variation.</title>
        <authorList>
            <consortium name="DOE Joint Genome Institute"/>
            <person name="Vesth T.C."/>
            <person name="Nybo J.L."/>
            <person name="Theobald S."/>
            <person name="Frisvad J.C."/>
            <person name="Larsen T.O."/>
            <person name="Nielsen K.F."/>
            <person name="Hoof J.B."/>
            <person name="Brandl J."/>
            <person name="Salamov A."/>
            <person name="Riley R."/>
            <person name="Gladden J.M."/>
            <person name="Phatale P."/>
            <person name="Nielsen M.T."/>
            <person name="Lyhne E.K."/>
            <person name="Kogle M.E."/>
            <person name="Strasser K."/>
            <person name="McDonnell E."/>
            <person name="Barry K."/>
            <person name="Clum A."/>
            <person name="Chen C."/>
            <person name="Nolan M."/>
            <person name="Sandor L."/>
            <person name="Kuo A."/>
            <person name="Lipzen A."/>
            <person name="Hainaut M."/>
            <person name="Drula E."/>
            <person name="Tsang A."/>
            <person name="Magnuson J.K."/>
            <person name="Henrissat B."/>
            <person name="Wiebenga A."/>
            <person name="Simmons B.A."/>
            <person name="Makela M.R."/>
            <person name="De vries R.P."/>
            <person name="Grigoriev I.V."/>
            <person name="Mortensen U.H."/>
            <person name="Baker S.E."/>
            <person name="Andersen M.R."/>
        </authorList>
    </citation>
    <scope>NUCLEOTIDE SEQUENCE [LARGE SCALE GENOMIC DNA]</scope>
    <source>
        <strain evidence="6 7">ATCC 13157</strain>
    </source>
</reference>
<keyword evidence="7" id="KW-1185">Reference proteome</keyword>
<dbReference type="Gene3D" id="2.30.110.10">
    <property type="entry name" value="Electron Transport, Fmn-binding Protein, Chain A"/>
    <property type="match status" value="1"/>
</dbReference>
<dbReference type="SUPFAM" id="SSF50475">
    <property type="entry name" value="FMN-binding split barrel"/>
    <property type="match status" value="1"/>
</dbReference>
<keyword evidence="2" id="KW-0285">Flavoprotein</keyword>
<feature type="region of interest" description="Disordered" evidence="4">
    <location>
        <begin position="90"/>
        <end position="142"/>
    </location>
</feature>
<name>A0A370PMY6_ASPPH</name>
<feature type="domain" description="Flavin reductase like" evidence="5">
    <location>
        <begin position="164"/>
        <end position="325"/>
    </location>
</feature>
<evidence type="ECO:0000313" key="6">
    <source>
        <dbReference type="EMBL" id="RDK43539.1"/>
    </source>
</evidence>
<dbReference type="AlphaFoldDB" id="A0A370PMY6"/>